<dbReference type="Pfam" id="PF04931">
    <property type="entry name" value="DNA_pol_phi"/>
    <property type="match status" value="1"/>
</dbReference>
<comment type="caution">
    <text evidence="5">The sequence shown here is derived from an EMBL/GenBank/DDBJ whole genome shotgun (WGS) entry which is preliminary data.</text>
</comment>
<evidence type="ECO:0000256" key="4">
    <source>
        <dbReference type="SAM" id="MobiDB-lite"/>
    </source>
</evidence>
<dbReference type="GO" id="GO:0003887">
    <property type="term" value="F:DNA-directed DNA polymerase activity"/>
    <property type="evidence" value="ECO:0007669"/>
    <property type="project" value="UniProtKB-EC"/>
</dbReference>
<reference evidence="5" key="1">
    <citation type="submission" date="2018-11" db="EMBL/GenBank/DDBJ databases">
        <authorList>
            <person name="Alioto T."/>
            <person name="Alioto T."/>
        </authorList>
    </citation>
    <scope>NUCLEOTIDE SEQUENCE</scope>
</reference>
<comment type="similarity">
    <text evidence="2">Belongs to the MYBBP1A family.</text>
</comment>
<dbReference type="Proteomes" id="UP000596742">
    <property type="component" value="Unassembled WGS sequence"/>
</dbReference>
<feature type="compositionally biased region" description="Acidic residues" evidence="4">
    <location>
        <begin position="751"/>
        <end position="767"/>
    </location>
</feature>
<dbReference type="GO" id="GO:0043565">
    <property type="term" value="F:sequence-specific DNA binding"/>
    <property type="evidence" value="ECO:0007669"/>
    <property type="project" value="TreeGrafter"/>
</dbReference>
<dbReference type="InterPro" id="IPR007015">
    <property type="entry name" value="DNA_pol_V/MYBBP1A"/>
</dbReference>
<dbReference type="OrthoDB" id="342531at2759"/>
<keyword evidence="6" id="KW-1185">Reference proteome</keyword>
<keyword evidence="5" id="KW-0808">Transferase</keyword>
<protein>
    <submittedName>
        <fullName evidence="5">DNA polymerase phi</fullName>
        <ecNumber evidence="5">2.7.7.7</ecNumber>
    </submittedName>
</protein>
<dbReference type="GO" id="GO:0003714">
    <property type="term" value="F:transcription corepressor activity"/>
    <property type="evidence" value="ECO:0007669"/>
    <property type="project" value="TreeGrafter"/>
</dbReference>
<evidence type="ECO:0000256" key="1">
    <source>
        <dbReference type="ARBA" id="ARBA00004123"/>
    </source>
</evidence>
<evidence type="ECO:0000256" key="3">
    <source>
        <dbReference type="ARBA" id="ARBA00023242"/>
    </source>
</evidence>
<comment type="subcellular location">
    <subcellularLocation>
        <location evidence="1">Nucleus</location>
    </subcellularLocation>
</comment>
<feature type="non-terminal residue" evidence="5">
    <location>
        <position position="1"/>
    </location>
</feature>
<gene>
    <name evidence="5" type="ORF">MGAL_10B026234</name>
</gene>
<dbReference type="PANTHER" id="PTHR13213">
    <property type="entry name" value="MYB-BINDING PROTEIN 1A FAMILY MEMBER"/>
    <property type="match status" value="1"/>
</dbReference>
<dbReference type="EMBL" id="UYJE01006790">
    <property type="protein sequence ID" value="VDI49079.1"/>
    <property type="molecule type" value="Genomic_DNA"/>
</dbReference>
<sequence>MTENNEIKALKIDKQILDKFWTLSESSSAEIIKATDQLVVLLKIKQKRNTENELSQELEYSVKRLVKGLASSRETARQGFSVALCQILRKFDVVTVEEFLNLISKHLKLPKKESKAEKGSSFLGESLAYLTLIQSGRLLQGDGQFIKKVIRGLLWVSEKRVYLRQICYNGIRLVVQQLSSEDFEQYAWPEIEGELKKGWEGCSADVFSLLITCRKQHSELVNKDFLKEHWKTKKLFKDDHFTKIWNILMEGTSCDPVIHHVNKVVVQELVNNKCSLGKFWQAGQGVVFGKSQVKLLNLGFHMLLELLPLVKTADQMKQLLSRETVKMWVKNVDGKLRDLNPLLTVTKTLGTEIVNIMKSCNNSDMQIAIMKSIVQTQGFPGNQTTKTLDHLVTQMSAEAAKDYGNYLMQTLIQQIRSVDPRPIGMMTSLHMLIHLRTLVSLSSTAADHQWQLELLEFLMLHSYWKVVKESKAIKHCNHKCDEMEDKIRKQFQDSLHKSLTQLLIYKTENSKTLSVHAYKDTIYLLATYVQTLLDDKTNTVALVKPMRHQARADWDTVFKHLKEIHSKEDTPVNHAFELLFLFNAIQIFTDGSSDNSGLEDLIVCYKKASETKRKSVGKTPKKEPAWIEVLTELLLSMMSQGSTFARMVANNVCACMAKHITPEAMSLITEVLKVQNPGEDNSLLDIEDDEEDMEDMESDGEEEDQDKEVEEKEESDADEDIDSSDSEEEKDEVDEEFRTAIKSALGPAAVEEGEDDDDEEEDEDMSDSEMFKLDAALAMVFKNSKRNKDKEKKETQRQLGSFKLRVLDLVETLVRTPLSGDLVLDLLFPLLELMIHGEKEKENRELSNKACGVFKHLYKRAKVNSSAIADTERSLESLKSVIEMSKNVIDRSLLLSISDAYFLI</sequence>
<evidence type="ECO:0000313" key="6">
    <source>
        <dbReference type="Proteomes" id="UP000596742"/>
    </source>
</evidence>
<evidence type="ECO:0000256" key="2">
    <source>
        <dbReference type="ARBA" id="ARBA00006809"/>
    </source>
</evidence>
<dbReference type="GO" id="GO:0005730">
    <property type="term" value="C:nucleolus"/>
    <property type="evidence" value="ECO:0007669"/>
    <property type="project" value="InterPro"/>
</dbReference>
<organism evidence="5 6">
    <name type="scientific">Mytilus galloprovincialis</name>
    <name type="common">Mediterranean mussel</name>
    <dbReference type="NCBI Taxonomy" id="29158"/>
    <lineage>
        <taxon>Eukaryota</taxon>
        <taxon>Metazoa</taxon>
        <taxon>Spiralia</taxon>
        <taxon>Lophotrochozoa</taxon>
        <taxon>Mollusca</taxon>
        <taxon>Bivalvia</taxon>
        <taxon>Autobranchia</taxon>
        <taxon>Pteriomorphia</taxon>
        <taxon>Mytilida</taxon>
        <taxon>Mytiloidea</taxon>
        <taxon>Mytilidae</taxon>
        <taxon>Mytilinae</taxon>
        <taxon>Mytilus</taxon>
    </lineage>
</organism>
<dbReference type="AlphaFoldDB" id="A0A8B6FIH0"/>
<dbReference type="PANTHER" id="PTHR13213:SF2">
    <property type="entry name" value="MYB-BINDING PROTEIN 1A"/>
    <property type="match status" value="1"/>
</dbReference>
<accession>A0A8B6FIH0</accession>
<feature type="region of interest" description="Disordered" evidence="4">
    <location>
        <begin position="678"/>
        <end position="767"/>
    </location>
</feature>
<feature type="compositionally biased region" description="Acidic residues" evidence="4">
    <location>
        <begin position="685"/>
        <end position="735"/>
    </location>
</feature>
<dbReference type="SUPFAM" id="SSF48371">
    <property type="entry name" value="ARM repeat"/>
    <property type="match status" value="1"/>
</dbReference>
<dbReference type="GO" id="GO:0003723">
    <property type="term" value="F:RNA binding"/>
    <property type="evidence" value="ECO:0007669"/>
    <property type="project" value="TreeGrafter"/>
</dbReference>
<keyword evidence="3" id="KW-0539">Nucleus</keyword>
<proteinExistence type="inferred from homology"/>
<dbReference type="EC" id="2.7.7.7" evidence="5"/>
<evidence type="ECO:0000313" key="5">
    <source>
        <dbReference type="EMBL" id="VDI49079.1"/>
    </source>
</evidence>
<dbReference type="InterPro" id="IPR016024">
    <property type="entry name" value="ARM-type_fold"/>
</dbReference>
<name>A0A8B6FIH0_MYTGA</name>
<keyword evidence="5" id="KW-0548">Nucleotidyltransferase</keyword>